<reference evidence="2 3" key="1">
    <citation type="submission" date="2016-01" db="EMBL/GenBank/DDBJ databases">
        <title>The new phylogeny of the genus Mycobacterium.</title>
        <authorList>
            <person name="Tarcisio F."/>
            <person name="Conor M."/>
            <person name="Antonella G."/>
            <person name="Elisabetta G."/>
            <person name="Giulia F.S."/>
            <person name="Sara T."/>
            <person name="Anna F."/>
            <person name="Clotilde B."/>
            <person name="Roberto B."/>
            <person name="Veronica D.S."/>
            <person name="Fabio R."/>
            <person name="Monica P."/>
            <person name="Olivier J."/>
            <person name="Enrico T."/>
            <person name="Nicola S."/>
        </authorList>
    </citation>
    <scope>NUCLEOTIDE SEQUENCE [LARGE SCALE GENOMIC DNA]</scope>
    <source>
        <strain evidence="2 3">DSM 44166</strain>
    </source>
</reference>
<organism evidence="2 3">
    <name type="scientific">Mycobacterium szulgai</name>
    <dbReference type="NCBI Taxonomy" id="1787"/>
    <lineage>
        <taxon>Bacteria</taxon>
        <taxon>Bacillati</taxon>
        <taxon>Actinomycetota</taxon>
        <taxon>Actinomycetes</taxon>
        <taxon>Mycobacteriales</taxon>
        <taxon>Mycobacteriaceae</taxon>
        <taxon>Mycobacterium</taxon>
    </lineage>
</organism>
<sequence>MDAAHALGILHDLAAIPLRERIGYLIGIAVMIGAAVGAIRRWMQRNPTIRGDALTGTAQVLSMKRAGWLDNDHRPYLRLKLGVQVPGQEPYEVTVQRSVDSVYLSRVQPGATLPVQVDPVNPQIVRLIFDQSIA</sequence>
<dbReference type="AlphaFoldDB" id="A0A1X2EDT8"/>
<dbReference type="OrthoDB" id="4712301at2"/>
<evidence type="ECO:0000313" key="2">
    <source>
        <dbReference type="EMBL" id="ORW98517.1"/>
    </source>
</evidence>
<evidence type="ECO:0000256" key="1">
    <source>
        <dbReference type="SAM" id="Phobius"/>
    </source>
</evidence>
<evidence type="ECO:0008006" key="4">
    <source>
        <dbReference type="Google" id="ProtNLM"/>
    </source>
</evidence>
<feature type="transmembrane region" description="Helical" evidence="1">
    <location>
        <begin position="22"/>
        <end position="40"/>
    </location>
</feature>
<dbReference type="Proteomes" id="UP000193317">
    <property type="component" value="Unassembled WGS sequence"/>
</dbReference>
<keyword evidence="1" id="KW-0472">Membrane</keyword>
<keyword evidence="1" id="KW-0812">Transmembrane</keyword>
<evidence type="ECO:0000313" key="3">
    <source>
        <dbReference type="Proteomes" id="UP000193317"/>
    </source>
</evidence>
<dbReference type="EMBL" id="LQPW01000120">
    <property type="protein sequence ID" value="ORW98517.1"/>
    <property type="molecule type" value="Genomic_DNA"/>
</dbReference>
<keyword evidence="3" id="KW-1185">Reference proteome</keyword>
<gene>
    <name evidence="2" type="ORF">AWC27_03820</name>
</gene>
<proteinExistence type="predicted"/>
<keyword evidence="1" id="KW-1133">Transmembrane helix</keyword>
<protein>
    <recommendedName>
        <fullName evidence="4">DUF3592 domain-containing protein</fullName>
    </recommendedName>
</protein>
<comment type="caution">
    <text evidence="2">The sequence shown here is derived from an EMBL/GenBank/DDBJ whole genome shotgun (WGS) entry which is preliminary data.</text>
</comment>
<dbReference type="RefSeq" id="WP_085671513.1">
    <property type="nucleotide sequence ID" value="NZ_JACKRU010000162.1"/>
</dbReference>
<accession>A0A1X2EDT8</accession>
<name>A0A1X2EDT8_MYCSZ</name>